<organism evidence="1 2">
    <name type="scientific">Pleurodeles waltl</name>
    <name type="common">Iberian ribbed newt</name>
    <dbReference type="NCBI Taxonomy" id="8319"/>
    <lineage>
        <taxon>Eukaryota</taxon>
        <taxon>Metazoa</taxon>
        <taxon>Chordata</taxon>
        <taxon>Craniata</taxon>
        <taxon>Vertebrata</taxon>
        <taxon>Euteleostomi</taxon>
        <taxon>Amphibia</taxon>
        <taxon>Batrachia</taxon>
        <taxon>Caudata</taxon>
        <taxon>Salamandroidea</taxon>
        <taxon>Salamandridae</taxon>
        <taxon>Pleurodelinae</taxon>
        <taxon>Pleurodeles</taxon>
    </lineage>
</organism>
<dbReference type="Proteomes" id="UP001066276">
    <property type="component" value="Chromosome 3_2"/>
</dbReference>
<name>A0AAV7TMF1_PLEWA</name>
<keyword evidence="2" id="KW-1185">Reference proteome</keyword>
<accession>A0AAV7TMF1</accession>
<gene>
    <name evidence="1" type="ORF">NDU88_002711</name>
</gene>
<protein>
    <submittedName>
        <fullName evidence="1">Uncharacterized protein</fullName>
    </submittedName>
</protein>
<dbReference type="AlphaFoldDB" id="A0AAV7TMF1"/>
<reference evidence="1" key="1">
    <citation type="journal article" date="2022" name="bioRxiv">
        <title>Sequencing and chromosome-scale assembly of the giantPleurodeles waltlgenome.</title>
        <authorList>
            <person name="Brown T."/>
            <person name="Elewa A."/>
            <person name="Iarovenko S."/>
            <person name="Subramanian E."/>
            <person name="Araus A.J."/>
            <person name="Petzold A."/>
            <person name="Susuki M."/>
            <person name="Suzuki K.-i.T."/>
            <person name="Hayashi T."/>
            <person name="Toyoda A."/>
            <person name="Oliveira C."/>
            <person name="Osipova E."/>
            <person name="Leigh N.D."/>
            <person name="Simon A."/>
            <person name="Yun M.H."/>
        </authorList>
    </citation>
    <scope>NUCLEOTIDE SEQUENCE</scope>
    <source>
        <strain evidence="1">20211129_DDA</strain>
        <tissue evidence="1">Liver</tissue>
    </source>
</reference>
<sequence>MERFIIHAAQGTVRASREFIFGKYAFLEALALQALARAPVRDPRTVKSSAPVSLRTSSRATSPRCPQWYPRRLKWRSASDNGVSYTLTSFGA</sequence>
<proteinExistence type="predicted"/>
<evidence type="ECO:0000313" key="1">
    <source>
        <dbReference type="EMBL" id="KAJ1177456.1"/>
    </source>
</evidence>
<evidence type="ECO:0000313" key="2">
    <source>
        <dbReference type="Proteomes" id="UP001066276"/>
    </source>
</evidence>
<comment type="caution">
    <text evidence="1">The sequence shown here is derived from an EMBL/GenBank/DDBJ whole genome shotgun (WGS) entry which is preliminary data.</text>
</comment>
<dbReference type="EMBL" id="JANPWB010000006">
    <property type="protein sequence ID" value="KAJ1177456.1"/>
    <property type="molecule type" value="Genomic_DNA"/>
</dbReference>